<gene>
    <name evidence="4" type="ORF">ZHAS_00021739</name>
</gene>
<dbReference type="VEuPathDB" id="VectorBase:ASIS000817"/>
<dbReference type="EMBL" id="ATLV01026860">
    <property type="status" value="NOT_ANNOTATED_CDS"/>
    <property type="molecule type" value="Genomic_DNA"/>
</dbReference>
<dbReference type="Pfam" id="PF17818">
    <property type="entry name" value="KCT2"/>
    <property type="match status" value="1"/>
</dbReference>
<keyword evidence="2" id="KW-1133">Transmembrane helix</keyword>
<feature type="compositionally biased region" description="Polar residues" evidence="1">
    <location>
        <begin position="181"/>
        <end position="202"/>
    </location>
</feature>
<feature type="transmembrane region" description="Helical" evidence="2">
    <location>
        <begin position="375"/>
        <end position="393"/>
    </location>
</feature>
<keyword evidence="2" id="KW-0812">Transmembrane</keyword>
<dbReference type="Proteomes" id="UP000030765">
    <property type="component" value="Unassembled WGS sequence"/>
</dbReference>
<feature type="compositionally biased region" description="Acidic residues" evidence="1">
    <location>
        <begin position="268"/>
        <end position="288"/>
    </location>
</feature>
<evidence type="ECO:0000313" key="6">
    <source>
        <dbReference type="Proteomes" id="UP000030765"/>
    </source>
</evidence>
<dbReference type="PANTHER" id="PTHR16502:SF0">
    <property type="entry name" value="KERATINOCYTE-ASSOCIATED TRANSMEMBRANE PROTEIN 2"/>
    <property type="match status" value="1"/>
</dbReference>
<keyword evidence="3" id="KW-0732">Signal</keyword>
<feature type="compositionally biased region" description="Basic and acidic residues" evidence="1">
    <location>
        <begin position="296"/>
        <end position="315"/>
    </location>
</feature>
<reference evidence="5" key="2">
    <citation type="submission" date="2020-05" db="UniProtKB">
        <authorList>
            <consortium name="EnsemblMetazoa"/>
        </authorList>
    </citation>
    <scope>IDENTIFICATION</scope>
</reference>
<feature type="region of interest" description="Disordered" evidence="1">
    <location>
        <begin position="180"/>
        <end position="224"/>
    </location>
</feature>
<name>A0A084WT64_ANOSI</name>
<keyword evidence="6" id="KW-1185">Reference proteome</keyword>
<dbReference type="EnsemblMetazoa" id="ASIC021739-RA">
    <property type="protein sequence ID" value="ASIC021739-PA"/>
    <property type="gene ID" value="ASIC021739"/>
</dbReference>
<proteinExistence type="predicted"/>
<evidence type="ECO:0000313" key="4">
    <source>
        <dbReference type="EMBL" id="KFB53408.1"/>
    </source>
</evidence>
<organism evidence="4">
    <name type="scientific">Anopheles sinensis</name>
    <name type="common">Mosquito</name>
    <dbReference type="NCBI Taxonomy" id="74873"/>
    <lineage>
        <taxon>Eukaryota</taxon>
        <taxon>Metazoa</taxon>
        <taxon>Ecdysozoa</taxon>
        <taxon>Arthropoda</taxon>
        <taxon>Hexapoda</taxon>
        <taxon>Insecta</taxon>
        <taxon>Pterygota</taxon>
        <taxon>Neoptera</taxon>
        <taxon>Endopterygota</taxon>
        <taxon>Diptera</taxon>
        <taxon>Nematocera</taxon>
        <taxon>Culicoidea</taxon>
        <taxon>Culicidae</taxon>
        <taxon>Anophelinae</taxon>
        <taxon>Anopheles</taxon>
    </lineage>
</organism>
<keyword evidence="2" id="KW-0472">Membrane</keyword>
<dbReference type="PANTHER" id="PTHR16502">
    <property type="entry name" value="KERATINOCYTE-ASSOCIATED TRANSMEMBRANE PROTEIN 2"/>
    <property type="match status" value="1"/>
</dbReference>
<dbReference type="STRING" id="74873.A0A084WT64"/>
<evidence type="ECO:0000256" key="2">
    <source>
        <dbReference type="SAM" id="Phobius"/>
    </source>
</evidence>
<feature type="region of interest" description="Disordered" evidence="1">
    <location>
        <begin position="241"/>
        <end position="331"/>
    </location>
</feature>
<evidence type="ECO:0000256" key="3">
    <source>
        <dbReference type="SAM" id="SignalP"/>
    </source>
</evidence>
<feature type="chain" id="PRO_5001785186" evidence="3">
    <location>
        <begin position="20"/>
        <end position="453"/>
    </location>
</feature>
<protein>
    <submittedName>
        <fullName evidence="4 5">Uncharacterized protein</fullName>
    </submittedName>
</protein>
<dbReference type="OrthoDB" id="5846619at2759"/>
<sequence>MEAIPLALLLFGLVTVVLTAPPGQKPVITTVQNTTSVVARDAISLTPASPIDRLKRVQQGCQDKNVDLGNDCLAFNQLVLEMAQHSVRSNDTEAIFIQELSRTVTADEDICTNLTEVVKNLPPPLKRDELKPFATAKHCVNSCYDKQGKDDTKDSCRLLYAGYKALVDKRPLDKLPIQASEPHQQQPDSKPSGALASNQETSLAKDKPYNGTLGGGSELAGPKIVPTVDGENIVKAGNKRLDKSESAAQPAVPAPQPKQEVLEKETNDGDTEQEGVDDVGNNFEDDAKDLDNPTQDGKDQSYPDESGERSAETNKDNANQDDQFPKPGGNPIVNDVVQQKGQLKEDELQDHVEMSRTSEIMQGSDPFYNQNDSNFFSYFLFAMFSCVVLYVAYHNKSKLMALVVEGRRTSNGRGGFSKGRKHTAAYRKLDSNLEEAITSGSGSGGHASSQIIY</sequence>
<dbReference type="InterPro" id="IPR037645">
    <property type="entry name" value="KCT2"/>
</dbReference>
<reference evidence="4 6" key="1">
    <citation type="journal article" date="2014" name="BMC Genomics">
        <title>Genome sequence of Anopheles sinensis provides insight into genetics basis of mosquito competence for malaria parasites.</title>
        <authorList>
            <person name="Zhou D."/>
            <person name="Zhang D."/>
            <person name="Ding G."/>
            <person name="Shi L."/>
            <person name="Hou Q."/>
            <person name="Ye Y."/>
            <person name="Xu Y."/>
            <person name="Zhou H."/>
            <person name="Xiong C."/>
            <person name="Li S."/>
            <person name="Yu J."/>
            <person name="Hong S."/>
            <person name="Yu X."/>
            <person name="Zou P."/>
            <person name="Chen C."/>
            <person name="Chang X."/>
            <person name="Wang W."/>
            <person name="Lv Y."/>
            <person name="Sun Y."/>
            <person name="Ma L."/>
            <person name="Shen B."/>
            <person name="Zhu C."/>
        </authorList>
    </citation>
    <scope>NUCLEOTIDE SEQUENCE [LARGE SCALE GENOMIC DNA]</scope>
</reference>
<dbReference type="AlphaFoldDB" id="A0A084WT64"/>
<accession>A0A084WT64</accession>
<dbReference type="VEuPathDB" id="VectorBase:ASIC021739"/>
<evidence type="ECO:0000256" key="1">
    <source>
        <dbReference type="SAM" id="MobiDB-lite"/>
    </source>
</evidence>
<dbReference type="EMBL" id="KE525420">
    <property type="protein sequence ID" value="KFB53408.1"/>
    <property type="molecule type" value="Genomic_DNA"/>
</dbReference>
<feature type="signal peptide" evidence="3">
    <location>
        <begin position="1"/>
        <end position="19"/>
    </location>
</feature>
<evidence type="ECO:0000313" key="5">
    <source>
        <dbReference type="EnsemblMetazoa" id="ASIC021739-PA"/>
    </source>
</evidence>